<feature type="transmembrane region" description="Helical" evidence="1">
    <location>
        <begin position="142"/>
        <end position="166"/>
    </location>
</feature>
<accession>A0ABU2QLG1</accession>
<sequence>MQGTVDGFNYGLVTPVAAYLVACLGGALGLRCTTRSLRTDGHSWKPGWLALGAASIGCGIWTMHFIAMLGFTVEETSIRYDLPLTLLSLAVAVVVVGIGVFIVGYRGVGTPTLLTAGTVTGLGVAGMHYIGMASMRMGGAFAYEPVLVVLSVVIAVAAATAALWAAVSVRGFLPSVGASLVMGVAVTGMHYTGMSAMSVHLHGTGGGSGGGTQMMSVVLSMLLGPLVFLLIATAVVMFDPLLISGDDGRPARPANPPASHRAGAAGTAAGPVPTPNRPVPPAHTGDSHSLYADPWAQGTGGNVSPHTPGDPGRGQDRPAAW</sequence>
<feature type="compositionally biased region" description="Pro residues" evidence="2">
    <location>
        <begin position="272"/>
        <end position="281"/>
    </location>
</feature>
<feature type="transmembrane region" description="Helical" evidence="1">
    <location>
        <begin position="214"/>
        <end position="238"/>
    </location>
</feature>
<organism evidence="4 5">
    <name type="scientific">Streptomyces edwardsiae</name>
    <dbReference type="NCBI Taxonomy" id="3075527"/>
    <lineage>
        <taxon>Bacteria</taxon>
        <taxon>Bacillati</taxon>
        <taxon>Actinomycetota</taxon>
        <taxon>Actinomycetes</taxon>
        <taxon>Kitasatosporales</taxon>
        <taxon>Streptomycetaceae</taxon>
        <taxon>Streptomyces</taxon>
    </lineage>
</organism>
<feature type="transmembrane region" description="Helical" evidence="1">
    <location>
        <begin position="111"/>
        <end position="130"/>
    </location>
</feature>
<keyword evidence="1" id="KW-1133">Transmembrane helix</keyword>
<feature type="region of interest" description="Disordered" evidence="2">
    <location>
        <begin position="249"/>
        <end position="321"/>
    </location>
</feature>
<dbReference type="PROSITE" id="PS50924">
    <property type="entry name" value="MHYT"/>
    <property type="match status" value="1"/>
</dbReference>
<dbReference type="PANTHER" id="PTHR35152:SF1">
    <property type="entry name" value="DOMAIN SIGNALLING PROTEIN, PUTATIVE (AFU_ORTHOLOGUE AFUA_5G11310)-RELATED"/>
    <property type="match status" value="1"/>
</dbReference>
<dbReference type="InterPro" id="IPR005330">
    <property type="entry name" value="MHYT_dom"/>
</dbReference>
<evidence type="ECO:0000256" key="2">
    <source>
        <dbReference type="SAM" id="MobiDB-lite"/>
    </source>
</evidence>
<feature type="transmembrane region" description="Helical" evidence="1">
    <location>
        <begin position="84"/>
        <end position="105"/>
    </location>
</feature>
<protein>
    <submittedName>
        <fullName evidence="4">MHYT domain-containing protein</fullName>
    </submittedName>
</protein>
<feature type="transmembrane region" description="Helical" evidence="1">
    <location>
        <begin position="172"/>
        <end position="193"/>
    </location>
</feature>
<keyword evidence="1" id="KW-0812">Transmembrane</keyword>
<dbReference type="Pfam" id="PF03707">
    <property type="entry name" value="MHYT"/>
    <property type="match status" value="2"/>
</dbReference>
<feature type="compositionally biased region" description="Low complexity" evidence="2">
    <location>
        <begin position="262"/>
        <end position="271"/>
    </location>
</feature>
<evidence type="ECO:0000313" key="5">
    <source>
        <dbReference type="Proteomes" id="UP001180503"/>
    </source>
</evidence>
<dbReference type="EMBL" id="JAVRFB010000020">
    <property type="protein sequence ID" value="MDT0404872.1"/>
    <property type="molecule type" value="Genomic_DNA"/>
</dbReference>
<proteinExistence type="predicted"/>
<gene>
    <name evidence="4" type="ORF">RM528_23830</name>
</gene>
<evidence type="ECO:0000313" key="4">
    <source>
        <dbReference type="EMBL" id="MDT0404872.1"/>
    </source>
</evidence>
<feature type="domain" description="MHYT" evidence="3">
    <location>
        <begin position="10"/>
        <end position="200"/>
    </location>
</feature>
<comment type="caution">
    <text evidence="4">The sequence shown here is derived from an EMBL/GenBank/DDBJ whole genome shotgun (WGS) entry which is preliminary data.</text>
</comment>
<evidence type="ECO:0000256" key="1">
    <source>
        <dbReference type="PROSITE-ProRule" id="PRU00244"/>
    </source>
</evidence>
<dbReference type="RefSeq" id="WP_078621079.1">
    <property type="nucleotide sequence ID" value="NZ_JAVRFB010000020.1"/>
</dbReference>
<evidence type="ECO:0000259" key="3">
    <source>
        <dbReference type="PROSITE" id="PS50924"/>
    </source>
</evidence>
<feature type="transmembrane region" description="Helical" evidence="1">
    <location>
        <begin position="48"/>
        <end position="72"/>
    </location>
</feature>
<reference evidence="5" key="1">
    <citation type="submission" date="2023-07" db="EMBL/GenBank/DDBJ databases">
        <title>30 novel species of actinomycetes from the DSMZ collection.</title>
        <authorList>
            <person name="Nouioui I."/>
        </authorList>
    </citation>
    <scope>NUCLEOTIDE SEQUENCE [LARGE SCALE GENOMIC DNA]</scope>
    <source>
        <strain evidence="5">DSM 41635</strain>
    </source>
</reference>
<dbReference type="PANTHER" id="PTHR35152">
    <property type="entry name" value="DOMAIN SIGNALLING PROTEIN, PUTATIVE (AFU_ORTHOLOGUE AFUA_5G11310)-RELATED"/>
    <property type="match status" value="1"/>
</dbReference>
<name>A0ABU2QLG1_9ACTN</name>
<dbReference type="Proteomes" id="UP001180503">
    <property type="component" value="Unassembled WGS sequence"/>
</dbReference>
<keyword evidence="1" id="KW-0472">Membrane</keyword>
<feature type="transmembrane region" description="Helical" evidence="1">
    <location>
        <begin position="7"/>
        <end position="28"/>
    </location>
</feature>